<dbReference type="Pfam" id="PF12697">
    <property type="entry name" value="Abhydrolase_6"/>
    <property type="match status" value="1"/>
</dbReference>
<dbReference type="Gene3D" id="3.40.50.1820">
    <property type="entry name" value="alpha/beta hydrolase"/>
    <property type="match status" value="1"/>
</dbReference>
<proteinExistence type="predicted"/>
<organism evidence="2 3">
    <name type="scientific">Halorarum halophilum</name>
    <dbReference type="NCBI Taxonomy" id="2743090"/>
    <lineage>
        <taxon>Archaea</taxon>
        <taxon>Methanobacteriati</taxon>
        <taxon>Methanobacteriota</taxon>
        <taxon>Stenosarchaea group</taxon>
        <taxon>Halobacteria</taxon>
        <taxon>Halobacteriales</taxon>
        <taxon>Haloferacaceae</taxon>
        <taxon>Halorarum</taxon>
    </lineage>
</organism>
<dbReference type="GO" id="GO:0016787">
    <property type="term" value="F:hydrolase activity"/>
    <property type="evidence" value="ECO:0007669"/>
    <property type="project" value="UniProtKB-KW"/>
</dbReference>
<protein>
    <submittedName>
        <fullName evidence="2">Alpha/beta hydrolase</fullName>
    </submittedName>
</protein>
<dbReference type="SUPFAM" id="SSF53474">
    <property type="entry name" value="alpha/beta-Hydrolases"/>
    <property type="match status" value="1"/>
</dbReference>
<name>A0A7D5KT94_9EURY</name>
<dbReference type="EMBL" id="CP058529">
    <property type="protein sequence ID" value="QLG26040.1"/>
    <property type="molecule type" value="Genomic_DNA"/>
</dbReference>
<dbReference type="PRINTS" id="PR00111">
    <property type="entry name" value="ABHYDROLASE"/>
</dbReference>
<gene>
    <name evidence="2" type="ORF">HUG10_00105</name>
</gene>
<accession>A0A7D5KT94</accession>
<keyword evidence="3" id="KW-1185">Reference proteome</keyword>
<dbReference type="RefSeq" id="WP_179167615.1">
    <property type="nucleotide sequence ID" value="NZ_CP058529.1"/>
</dbReference>
<dbReference type="AlphaFoldDB" id="A0A7D5KT94"/>
<dbReference type="InterPro" id="IPR000073">
    <property type="entry name" value="AB_hydrolase_1"/>
</dbReference>
<dbReference type="InterPro" id="IPR029058">
    <property type="entry name" value="AB_hydrolase_fold"/>
</dbReference>
<dbReference type="KEGG" id="halg:HUG10_00105"/>
<evidence type="ECO:0000313" key="3">
    <source>
        <dbReference type="Proteomes" id="UP000509750"/>
    </source>
</evidence>
<feature type="domain" description="AB hydrolase-1" evidence="1">
    <location>
        <begin position="66"/>
        <end position="304"/>
    </location>
</feature>
<evidence type="ECO:0000259" key="1">
    <source>
        <dbReference type="Pfam" id="PF12697"/>
    </source>
</evidence>
<dbReference type="PANTHER" id="PTHR46438:SF2">
    <property type="entry name" value="ALPHA_BETA-HYDROLASES SUPERFAMILY PROTEIN"/>
    <property type="match status" value="1"/>
</dbReference>
<evidence type="ECO:0000313" key="2">
    <source>
        <dbReference type="EMBL" id="QLG26040.1"/>
    </source>
</evidence>
<dbReference type="PANTHER" id="PTHR46438">
    <property type="entry name" value="ALPHA/BETA-HYDROLASES SUPERFAMILY PROTEIN"/>
    <property type="match status" value="1"/>
</dbReference>
<keyword evidence="2" id="KW-0378">Hydrolase</keyword>
<sequence length="321" mass="34670">MSFRSKIGGALKFTLLGAGITVAATRALRAKAGDLEPPLSGRQGAFRWRGMDVAYTEAGDADDETVVLLHGMNAAGTSGEWREVFPLLADDYHVVAPDFPGFGCSDRPPLRYSAALYEDFVRDFLTEFEEPRVVASSLSGAYVAAVADTVDVAGLTLVCPTGGAGADPPKAWLRELVRAPVLGDAAFGMLTTRASIRYFNADHGYWDPEKVGDEWPDYEWRTTHQPNARFAAASFLAGDLDSDLELGDVLADLDVPVTIVWGREADLPPLSEGRTLAERADAELIVFDNAMLLPHVEFPEEFAATVAGDRPDDSVETRSSE</sequence>
<reference evidence="2 3" key="1">
    <citation type="submission" date="2020-07" db="EMBL/GenBank/DDBJ databases">
        <title>Gai3-2, isolated from salt lake.</title>
        <authorList>
            <person name="Cui H."/>
            <person name="Shi X."/>
        </authorList>
    </citation>
    <scope>NUCLEOTIDE SEQUENCE [LARGE SCALE GENOMIC DNA]</scope>
    <source>
        <strain evidence="2 3">Gai3-2</strain>
    </source>
</reference>
<dbReference type="GeneID" id="56027188"/>
<dbReference type="OrthoDB" id="194600at2157"/>
<dbReference type="Proteomes" id="UP000509750">
    <property type="component" value="Chromosome"/>
</dbReference>